<reference evidence="2" key="1">
    <citation type="submission" date="2020-07" db="EMBL/GenBank/DDBJ databases">
        <title>Huge and variable diversity of episymbiotic CPR bacteria and DPANN archaea in groundwater ecosystems.</title>
        <authorList>
            <person name="He C.Y."/>
            <person name="Keren R."/>
            <person name="Whittaker M."/>
            <person name="Farag I.F."/>
            <person name="Doudna J."/>
            <person name="Cate J.H.D."/>
            <person name="Banfield J.F."/>
        </authorList>
    </citation>
    <scope>NUCLEOTIDE SEQUENCE</scope>
    <source>
        <strain evidence="2">NC_groundwater_1586_Pr3_B-0.1um_66_15</strain>
    </source>
</reference>
<evidence type="ECO:0000313" key="3">
    <source>
        <dbReference type="Proteomes" id="UP000782610"/>
    </source>
</evidence>
<dbReference type="PROSITE" id="PS51257">
    <property type="entry name" value="PROKAR_LIPOPROTEIN"/>
    <property type="match status" value="1"/>
</dbReference>
<name>A0A933L0Y4_9HYPH</name>
<gene>
    <name evidence="2" type="ORF">HY834_03145</name>
</gene>
<comment type="caution">
    <text evidence="2">The sequence shown here is derived from an EMBL/GenBank/DDBJ whole genome shotgun (WGS) entry which is preliminary data.</text>
</comment>
<keyword evidence="1" id="KW-0732">Signal</keyword>
<dbReference type="AlphaFoldDB" id="A0A933L0Y4"/>
<proteinExistence type="predicted"/>
<feature type="chain" id="PRO_5036978997" evidence="1">
    <location>
        <begin position="26"/>
        <end position="134"/>
    </location>
</feature>
<evidence type="ECO:0000256" key="1">
    <source>
        <dbReference type="SAM" id="SignalP"/>
    </source>
</evidence>
<dbReference type="EMBL" id="JACRAF010000010">
    <property type="protein sequence ID" value="MBI4920718.1"/>
    <property type="molecule type" value="Genomic_DNA"/>
</dbReference>
<evidence type="ECO:0000313" key="2">
    <source>
        <dbReference type="EMBL" id="MBI4920718.1"/>
    </source>
</evidence>
<protein>
    <submittedName>
        <fullName evidence="2">Uncharacterized protein</fullName>
    </submittedName>
</protein>
<dbReference type="Proteomes" id="UP000782610">
    <property type="component" value="Unassembled WGS sequence"/>
</dbReference>
<feature type="signal peptide" evidence="1">
    <location>
        <begin position="1"/>
        <end position="25"/>
    </location>
</feature>
<organism evidence="2 3">
    <name type="scientific">Devosia nanyangense</name>
    <dbReference type="NCBI Taxonomy" id="1228055"/>
    <lineage>
        <taxon>Bacteria</taxon>
        <taxon>Pseudomonadati</taxon>
        <taxon>Pseudomonadota</taxon>
        <taxon>Alphaproteobacteria</taxon>
        <taxon>Hyphomicrobiales</taxon>
        <taxon>Devosiaceae</taxon>
        <taxon>Devosia</taxon>
    </lineage>
</organism>
<accession>A0A933L0Y4</accession>
<sequence length="134" mass="13667">MRLLPIFALALPLLLAGCGSNAPLAAASSEASSASAAPAADDALAPLVGTWALDVAQCGGQVLKISKTRFDGPDSGCDITGYTDNGDGTFTAAMSCSGTNETVQMRPIFAPTGEGIDLTYVDRDNLKTTVLRCP</sequence>